<organism evidence="3 4">
    <name type="scientific">Mesomycoplasma lagogenitalium</name>
    <dbReference type="NCBI Taxonomy" id="171286"/>
    <lineage>
        <taxon>Bacteria</taxon>
        <taxon>Bacillati</taxon>
        <taxon>Mycoplasmatota</taxon>
        <taxon>Mycoplasmoidales</taxon>
        <taxon>Metamycoplasmataceae</taxon>
        <taxon>Mesomycoplasma</taxon>
    </lineage>
</organism>
<keyword evidence="2" id="KW-0732">Signal</keyword>
<dbReference type="EMBL" id="CP122979">
    <property type="protein sequence ID" value="WGI36474.1"/>
    <property type="molecule type" value="Genomic_DNA"/>
</dbReference>
<protein>
    <recommendedName>
        <fullName evidence="5">Lipoprotein</fullName>
    </recommendedName>
</protein>
<sequence>MKKFNKKITLLTSASLVVALTVPTVISCKKTNSKNAITILKNKFKNKNENPEQPQQSENKKTE</sequence>
<feature type="chain" id="PRO_5047430900" description="Lipoprotein" evidence="2">
    <location>
        <begin position="20"/>
        <end position="63"/>
    </location>
</feature>
<evidence type="ECO:0008006" key="5">
    <source>
        <dbReference type="Google" id="ProtNLM"/>
    </source>
</evidence>
<evidence type="ECO:0000256" key="2">
    <source>
        <dbReference type="SAM" id="SignalP"/>
    </source>
</evidence>
<proteinExistence type="predicted"/>
<feature type="signal peptide" evidence="2">
    <location>
        <begin position="1"/>
        <end position="19"/>
    </location>
</feature>
<keyword evidence="4" id="KW-1185">Reference proteome</keyword>
<dbReference type="PROSITE" id="PS51257">
    <property type="entry name" value="PROKAR_LIPOPROTEIN"/>
    <property type="match status" value="1"/>
</dbReference>
<gene>
    <name evidence="3" type="ORF">QEG99_03345</name>
</gene>
<dbReference type="Proteomes" id="UP001179842">
    <property type="component" value="Chromosome"/>
</dbReference>
<evidence type="ECO:0000313" key="4">
    <source>
        <dbReference type="Proteomes" id="UP001179842"/>
    </source>
</evidence>
<reference evidence="3" key="1">
    <citation type="submission" date="2023-04" db="EMBL/GenBank/DDBJ databases">
        <title>Completed genome of Mycoplasma lagogenitalium type strain 12MS.</title>
        <authorList>
            <person name="Spergser J."/>
        </authorList>
    </citation>
    <scope>NUCLEOTIDE SEQUENCE</scope>
    <source>
        <strain evidence="3">12MS</strain>
    </source>
</reference>
<name>A0ABY8LTA5_9BACT</name>
<dbReference type="RefSeq" id="WP_280101775.1">
    <property type="nucleotide sequence ID" value="NZ_CP122979.1"/>
</dbReference>
<accession>A0ABY8LTA5</accession>
<feature type="region of interest" description="Disordered" evidence="1">
    <location>
        <begin position="42"/>
        <end position="63"/>
    </location>
</feature>
<evidence type="ECO:0000256" key="1">
    <source>
        <dbReference type="SAM" id="MobiDB-lite"/>
    </source>
</evidence>
<evidence type="ECO:0000313" key="3">
    <source>
        <dbReference type="EMBL" id="WGI36474.1"/>
    </source>
</evidence>